<evidence type="ECO:0000259" key="4">
    <source>
        <dbReference type="Pfam" id="PF01420"/>
    </source>
</evidence>
<organism evidence="5 6">
    <name type="scientific">Roseovarius ramblicola</name>
    <dbReference type="NCBI Taxonomy" id="2022336"/>
    <lineage>
        <taxon>Bacteria</taxon>
        <taxon>Pseudomonadati</taxon>
        <taxon>Pseudomonadota</taxon>
        <taxon>Alphaproteobacteria</taxon>
        <taxon>Rhodobacterales</taxon>
        <taxon>Roseobacteraceae</taxon>
        <taxon>Roseovarius</taxon>
    </lineage>
</organism>
<sequence length="583" mass="64492">MTDLPRGWAIGPLSDFITPRGEKVSPSAFPELPFIGMDHVEAHTTRILGSVPASELKSNAARFFENDVLYGRLRPYLNKVAQPKFDGLASAEFIIFGGNELIYPAFLRHRLNARDFVNFASSLNAGDRPRVNFEQIGDFEILVPPPNEQRRIVEKIEAMFDEIDAGVQSLQAARATLGLYRQSLLKSAFEGRLTADWRARNADKLEAPETLLARIQAERDTRYKVALEAWQDALAQWRADGENGKKPAKPKRPRDIPAEASDIGIPGWTVLPFGLLIDEPSYGTSKKSDYNAGSKGVLRIPNIASGVIDATDLKSANLDDAELAQYQLIEGDVLTIRSNGSLSLVGKPALVRPVDTQFVYAGYLIRLRPIPGSLIPKNLVYLMMEPNVRAQIESKAKSTSGVNNINAKELQELQVPICCPAEQAEIVRILDSRLEAADALEAEIDAALTLADALRQSILKKAFSGQLVPQNPDDEPASALLERMKVEKKEREKTAKAVRKSRPVRVEKPRRPTLTDLLDVLKQEKSWIPASKAAEGLGLGDGASSDDIEAFYHQLKQYVESSAIEIERRGDEDWLRLAEVEAN</sequence>
<protein>
    <submittedName>
        <fullName evidence="5">Restriction endonuclease subunit S</fullName>
        <ecNumber evidence="5">3.1.21.-</ecNumber>
    </submittedName>
</protein>
<evidence type="ECO:0000256" key="2">
    <source>
        <dbReference type="ARBA" id="ARBA00022747"/>
    </source>
</evidence>
<evidence type="ECO:0000313" key="6">
    <source>
        <dbReference type="Proteomes" id="UP001589670"/>
    </source>
</evidence>
<dbReference type="Pfam" id="PF01420">
    <property type="entry name" value="Methylase_S"/>
    <property type="match status" value="2"/>
</dbReference>
<dbReference type="RefSeq" id="WP_377070538.1">
    <property type="nucleotide sequence ID" value="NZ_JBHMEC010000023.1"/>
</dbReference>
<evidence type="ECO:0000256" key="1">
    <source>
        <dbReference type="ARBA" id="ARBA00010923"/>
    </source>
</evidence>
<dbReference type="GO" id="GO:0016787">
    <property type="term" value="F:hydrolase activity"/>
    <property type="evidence" value="ECO:0007669"/>
    <property type="project" value="UniProtKB-KW"/>
</dbReference>
<keyword evidence="5" id="KW-0378">Hydrolase</keyword>
<dbReference type="EC" id="3.1.21.-" evidence="5"/>
<feature type="domain" description="Type I restriction modification DNA specificity" evidence="4">
    <location>
        <begin position="290"/>
        <end position="449"/>
    </location>
</feature>
<dbReference type="SUPFAM" id="SSF116734">
    <property type="entry name" value="DNA methylase specificity domain"/>
    <property type="match status" value="2"/>
</dbReference>
<keyword evidence="5" id="KW-0255">Endonuclease</keyword>
<feature type="domain" description="Type I restriction modification DNA specificity" evidence="4">
    <location>
        <begin position="55"/>
        <end position="163"/>
    </location>
</feature>
<gene>
    <name evidence="5" type="ORF">ACFFU4_14555</name>
</gene>
<comment type="caution">
    <text evidence="5">The sequence shown here is derived from an EMBL/GenBank/DDBJ whole genome shotgun (WGS) entry which is preliminary data.</text>
</comment>
<keyword evidence="3" id="KW-0238">DNA-binding</keyword>
<dbReference type="PANTHER" id="PTHR43140">
    <property type="entry name" value="TYPE-1 RESTRICTION ENZYME ECOKI SPECIFICITY PROTEIN"/>
    <property type="match status" value="1"/>
</dbReference>
<dbReference type="InterPro" id="IPR044946">
    <property type="entry name" value="Restrct_endonuc_typeI_TRD_sf"/>
</dbReference>
<dbReference type="Proteomes" id="UP001589670">
    <property type="component" value="Unassembled WGS sequence"/>
</dbReference>
<proteinExistence type="inferred from homology"/>
<keyword evidence="2" id="KW-0680">Restriction system</keyword>
<dbReference type="InterPro" id="IPR000055">
    <property type="entry name" value="Restrct_endonuc_typeI_TRD"/>
</dbReference>
<accession>A0ABV5I3B9</accession>
<dbReference type="GO" id="GO:0004519">
    <property type="term" value="F:endonuclease activity"/>
    <property type="evidence" value="ECO:0007669"/>
    <property type="project" value="UniProtKB-KW"/>
</dbReference>
<reference evidence="5 6" key="1">
    <citation type="submission" date="2024-09" db="EMBL/GenBank/DDBJ databases">
        <authorList>
            <person name="Sun Q."/>
            <person name="Mori K."/>
        </authorList>
    </citation>
    <scope>NUCLEOTIDE SEQUENCE [LARGE SCALE GENOMIC DNA]</scope>
    <source>
        <strain evidence="5 6">CECT 9424</strain>
    </source>
</reference>
<comment type="similarity">
    <text evidence="1">Belongs to the type-I restriction system S methylase family.</text>
</comment>
<evidence type="ECO:0000313" key="5">
    <source>
        <dbReference type="EMBL" id="MFB9150973.1"/>
    </source>
</evidence>
<dbReference type="CDD" id="cd17517">
    <property type="entry name" value="RMtype1_S_EcoKI_StySPI-TRD2-CR2_like"/>
    <property type="match status" value="1"/>
</dbReference>
<dbReference type="InterPro" id="IPR051212">
    <property type="entry name" value="Type-I_RE_S_subunit"/>
</dbReference>
<evidence type="ECO:0000256" key="3">
    <source>
        <dbReference type="ARBA" id="ARBA00023125"/>
    </source>
</evidence>
<keyword evidence="5" id="KW-0540">Nuclease</keyword>
<name>A0ABV5I3B9_9RHOB</name>
<dbReference type="PANTHER" id="PTHR43140:SF1">
    <property type="entry name" value="TYPE I RESTRICTION ENZYME ECOKI SPECIFICITY SUBUNIT"/>
    <property type="match status" value="1"/>
</dbReference>
<dbReference type="Gene3D" id="3.90.220.20">
    <property type="entry name" value="DNA methylase specificity domains"/>
    <property type="match status" value="2"/>
</dbReference>
<keyword evidence="6" id="KW-1185">Reference proteome</keyword>
<dbReference type="EMBL" id="JBHMEC010000023">
    <property type="protein sequence ID" value="MFB9150973.1"/>
    <property type="molecule type" value="Genomic_DNA"/>
</dbReference>